<name>A0A495RF40_9GAMM</name>
<dbReference type="InterPro" id="IPR007236">
    <property type="entry name" value="SlyX"/>
</dbReference>
<keyword evidence="2" id="KW-0175">Coiled coil</keyword>
<comment type="similarity">
    <text evidence="1">Belongs to the SlyX family.</text>
</comment>
<dbReference type="PANTHER" id="PTHR36508">
    <property type="entry name" value="PROTEIN SLYX"/>
    <property type="match status" value="1"/>
</dbReference>
<dbReference type="OrthoDB" id="5771733at2"/>
<dbReference type="EMBL" id="RBWY01000002">
    <property type="protein sequence ID" value="RKS86005.1"/>
    <property type="molecule type" value="Genomic_DNA"/>
</dbReference>
<dbReference type="Pfam" id="PF04102">
    <property type="entry name" value="SlyX"/>
    <property type="match status" value="1"/>
</dbReference>
<dbReference type="RefSeq" id="WP_121145085.1">
    <property type="nucleotide sequence ID" value="NZ_RBWY01000002.1"/>
</dbReference>
<comment type="caution">
    <text evidence="3">The sequence shown here is derived from an EMBL/GenBank/DDBJ whole genome shotgun (WGS) entry which is preliminary data.</text>
</comment>
<dbReference type="Proteomes" id="UP000278542">
    <property type="component" value="Unassembled WGS sequence"/>
</dbReference>
<reference evidence="3 4" key="1">
    <citation type="submission" date="2018-10" db="EMBL/GenBank/DDBJ databases">
        <title>Genomic Encyclopedia of Type Strains, Phase IV (KMG-IV): sequencing the most valuable type-strain genomes for metagenomic binning, comparative biology and taxonomic classification.</title>
        <authorList>
            <person name="Goeker M."/>
        </authorList>
    </citation>
    <scope>NUCLEOTIDE SEQUENCE [LARGE SCALE GENOMIC DNA]</scope>
    <source>
        <strain evidence="3 4">DSM 22228</strain>
    </source>
</reference>
<organism evidence="3 4">
    <name type="scientific">Orbus hercynius</name>
    <dbReference type="NCBI Taxonomy" id="593135"/>
    <lineage>
        <taxon>Bacteria</taxon>
        <taxon>Pseudomonadati</taxon>
        <taxon>Pseudomonadota</taxon>
        <taxon>Gammaproteobacteria</taxon>
        <taxon>Orbales</taxon>
        <taxon>Orbaceae</taxon>
        <taxon>Orbus</taxon>
    </lineage>
</organism>
<dbReference type="HAMAP" id="MF_00715">
    <property type="entry name" value="SlyX"/>
    <property type="match status" value="1"/>
</dbReference>
<evidence type="ECO:0000313" key="4">
    <source>
        <dbReference type="Proteomes" id="UP000278542"/>
    </source>
</evidence>
<evidence type="ECO:0000313" key="3">
    <source>
        <dbReference type="EMBL" id="RKS86005.1"/>
    </source>
</evidence>
<accession>A0A495RF40</accession>
<proteinExistence type="inferred from homology"/>
<gene>
    <name evidence="1" type="primary">slyX</name>
    <name evidence="3" type="ORF">DES39_1424</name>
</gene>
<dbReference type="PANTHER" id="PTHR36508:SF1">
    <property type="entry name" value="PROTEIN SLYX"/>
    <property type="match status" value="1"/>
</dbReference>
<keyword evidence="4" id="KW-1185">Reference proteome</keyword>
<evidence type="ECO:0000256" key="1">
    <source>
        <dbReference type="HAMAP-Rule" id="MF_00715"/>
    </source>
</evidence>
<sequence>MKNDKLSEQIERLETKVSFQELTIEELNQMVVQLQSDMAKIKEQLTLLSKKLQTTHASIIADASEETPPPHY</sequence>
<protein>
    <recommendedName>
        <fullName evidence="1">Protein SlyX homolog</fullName>
    </recommendedName>
</protein>
<feature type="coiled-coil region" evidence="2">
    <location>
        <begin position="3"/>
        <end position="51"/>
    </location>
</feature>
<evidence type="ECO:0000256" key="2">
    <source>
        <dbReference type="SAM" id="Coils"/>
    </source>
</evidence>
<dbReference type="Gene3D" id="1.20.5.300">
    <property type="match status" value="1"/>
</dbReference>
<dbReference type="AlphaFoldDB" id="A0A495RF40"/>